<gene>
    <name evidence="1" type="ORF">A2719_02990</name>
</gene>
<dbReference type="EMBL" id="MHNK01000010">
    <property type="protein sequence ID" value="OGZ43903.1"/>
    <property type="molecule type" value="Genomic_DNA"/>
</dbReference>
<organism evidence="1 2">
    <name type="scientific">Candidatus Ryanbacteria bacterium RIFCSPHIGHO2_01_FULL_45_22</name>
    <dbReference type="NCBI Taxonomy" id="1802114"/>
    <lineage>
        <taxon>Bacteria</taxon>
        <taxon>Candidatus Ryaniibacteriota</taxon>
    </lineage>
</organism>
<evidence type="ECO:0000313" key="1">
    <source>
        <dbReference type="EMBL" id="OGZ43903.1"/>
    </source>
</evidence>
<accession>A0A1G2G0Q0</accession>
<protein>
    <recommendedName>
        <fullName evidence="3">DUF218 domain-containing protein</fullName>
    </recommendedName>
</protein>
<name>A0A1G2G0Q0_9BACT</name>
<evidence type="ECO:0008006" key="3">
    <source>
        <dbReference type="Google" id="ProtNLM"/>
    </source>
</evidence>
<dbReference type="AlphaFoldDB" id="A0A1G2G0Q0"/>
<evidence type="ECO:0000313" key="2">
    <source>
        <dbReference type="Proteomes" id="UP000177480"/>
    </source>
</evidence>
<dbReference type="Proteomes" id="UP000177480">
    <property type="component" value="Unassembled WGS sequence"/>
</dbReference>
<reference evidence="1 2" key="1">
    <citation type="journal article" date="2016" name="Nat. Commun.">
        <title>Thousands of microbial genomes shed light on interconnected biogeochemical processes in an aquifer system.</title>
        <authorList>
            <person name="Anantharaman K."/>
            <person name="Brown C.T."/>
            <person name="Hug L.A."/>
            <person name="Sharon I."/>
            <person name="Castelle C.J."/>
            <person name="Probst A.J."/>
            <person name="Thomas B.C."/>
            <person name="Singh A."/>
            <person name="Wilkins M.J."/>
            <person name="Karaoz U."/>
            <person name="Brodie E.L."/>
            <person name="Williams K.H."/>
            <person name="Hubbard S.S."/>
            <person name="Banfield J.F."/>
        </authorList>
    </citation>
    <scope>NUCLEOTIDE SEQUENCE [LARGE SCALE GENOMIC DNA]</scope>
</reference>
<proteinExistence type="predicted"/>
<comment type="caution">
    <text evidence="1">The sequence shown here is derived from an EMBL/GenBank/DDBJ whole genome shotgun (WGS) entry which is preliminary data.</text>
</comment>
<sequence length="179" mass="20741">MKETLIVPLTKSPHPRGRIGPTRWQDWFRGLRRAVTIAKVIPNAEILILSNVRVANQPHEADLYSEALAEMGVISFRVIRECYETIEQINYSIDLAIQERKNLIFVSTFLHYLRVEWLILTHPDRKLVEVKHYSVLGIPRPKEALTDIVLTVLFPLIDLVGGRQWFLRAVNSRRLTGKH</sequence>